<evidence type="ECO:0000313" key="2">
    <source>
        <dbReference type="EMBL" id="NEX47606.1"/>
    </source>
</evidence>
<dbReference type="Gene3D" id="3.40.5.80">
    <property type="match status" value="1"/>
</dbReference>
<keyword evidence="3" id="KW-1185">Reference proteome</keyword>
<dbReference type="EMBL" id="JAAIKE010000005">
    <property type="protein sequence ID" value="NEX47606.1"/>
    <property type="molecule type" value="Genomic_DNA"/>
</dbReference>
<proteinExistence type="predicted"/>
<protein>
    <recommendedName>
        <fullName evidence="4">Mu-like prophage FluMu N-terminal domain-containing protein</fullName>
    </recommendedName>
</protein>
<evidence type="ECO:0008006" key="4">
    <source>
        <dbReference type="Google" id="ProtNLM"/>
    </source>
</evidence>
<dbReference type="AlphaFoldDB" id="A0A6B3RR25"/>
<dbReference type="SUPFAM" id="SSF160059">
    <property type="entry name" value="PriA/YqbF domain"/>
    <property type="match status" value="1"/>
</dbReference>
<sequence>MTTPDTGPAAAKSDVQTKSETKAKPNSTAPRKSPVPPVGDRPLDSSATGAGGPEEHGEPEGHVQVVRVVGPEKGRRRADRRFGPEPTDIPLADLSEDDLQALRRDPALIVSIGAVPSEATAED</sequence>
<name>A0A6B3RR25_9RHOB</name>
<comment type="caution">
    <text evidence="2">The sequence shown here is derived from an EMBL/GenBank/DDBJ whole genome shotgun (WGS) entry which is preliminary data.</text>
</comment>
<gene>
    <name evidence="2" type="ORF">G3572_15445</name>
</gene>
<dbReference type="RefSeq" id="WP_164613498.1">
    <property type="nucleotide sequence ID" value="NZ_JAAIKE010000005.1"/>
</dbReference>
<evidence type="ECO:0000256" key="1">
    <source>
        <dbReference type="SAM" id="MobiDB-lite"/>
    </source>
</evidence>
<accession>A0A6B3RR25</accession>
<organism evidence="2 3">
    <name type="scientific">Pseudotabrizicola algicola</name>
    <dbReference type="NCBI Taxonomy" id="2709381"/>
    <lineage>
        <taxon>Bacteria</taxon>
        <taxon>Pseudomonadati</taxon>
        <taxon>Pseudomonadota</taxon>
        <taxon>Alphaproteobacteria</taxon>
        <taxon>Rhodobacterales</taxon>
        <taxon>Paracoccaceae</taxon>
        <taxon>Pseudotabrizicola</taxon>
    </lineage>
</organism>
<evidence type="ECO:0000313" key="3">
    <source>
        <dbReference type="Proteomes" id="UP000481421"/>
    </source>
</evidence>
<dbReference type="Proteomes" id="UP000481421">
    <property type="component" value="Unassembled WGS sequence"/>
</dbReference>
<feature type="region of interest" description="Disordered" evidence="1">
    <location>
        <begin position="1"/>
        <end position="93"/>
    </location>
</feature>
<reference evidence="2 3" key="1">
    <citation type="submission" date="2020-02" db="EMBL/GenBank/DDBJ databases">
        <title>Rhodobacter algicola sp. nov., isolated from microalga culture.</title>
        <authorList>
            <person name="Park C.-Y."/>
        </authorList>
    </citation>
    <scope>NUCLEOTIDE SEQUENCE [LARGE SCALE GENOMIC DNA]</scope>
    <source>
        <strain evidence="2 3">ETT8</strain>
    </source>
</reference>